<keyword evidence="6 7" id="KW-0694">RNA-binding</keyword>
<feature type="domain" description="Ribosomal RNA adenine methylase transferase N-terminal" evidence="9">
    <location>
        <begin position="45"/>
        <end position="220"/>
    </location>
</feature>
<keyword evidence="2 7" id="KW-0698">rRNA processing</keyword>
<dbReference type="InterPro" id="IPR020598">
    <property type="entry name" value="rRNA_Ade_methylase_Trfase_N"/>
</dbReference>
<evidence type="ECO:0000256" key="8">
    <source>
        <dbReference type="PROSITE-ProRule" id="PRU01026"/>
    </source>
</evidence>
<dbReference type="InterPro" id="IPR001737">
    <property type="entry name" value="KsgA/Erm"/>
</dbReference>
<dbReference type="EMBL" id="JAAXOO010000003">
    <property type="protein sequence ID" value="NKY34387.1"/>
    <property type="molecule type" value="Genomic_DNA"/>
</dbReference>
<evidence type="ECO:0000313" key="11">
    <source>
        <dbReference type="Proteomes" id="UP000565715"/>
    </source>
</evidence>
<accession>A0A846XG00</accession>
<evidence type="ECO:0000259" key="9">
    <source>
        <dbReference type="SMART" id="SM00650"/>
    </source>
</evidence>
<comment type="subcellular location">
    <subcellularLocation>
        <location evidence="7">Cytoplasm</location>
    </subcellularLocation>
</comment>
<protein>
    <recommendedName>
        <fullName evidence="7">Ribosomal RNA small subunit methyltransferase A</fullName>
        <ecNumber evidence="7">2.1.1.182</ecNumber>
    </recommendedName>
    <alternativeName>
        <fullName evidence="7">16S rRNA (adenine(1518)-N(6)/adenine(1519)-N(6))-dimethyltransferase</fullName>
    </alternativeName>
    <alternativeName>
        <fullName evidence="7">16S rRNA dimethyladenosine transferase</fullName>
    </alternativeName>
    <alternativeName>
        <fullName evidence="7">16S rRNA dimethylase</fullName>
    </alternativeName>
    <alternativeName>
        <fullName evidence="7">S-adenosylmethionine-6-N', N'-adenosyl(rRNA) dimethyltransferase</fullName>
    </alternativeName>
</protein>
<dbReference type="EC" id="2.1.1.182" evidence="7"/>
<dbReference type="CDD" id="cd02440">
    <property type="entry name" value="AdoMet_MTases"/>
    <property type="match status" value="1"/>
</dbReference>
<dbReference type="PROSITE" id="PS51689">
    <property type="entry name" value="SAM_RNA_A_N6_MT"/>
    <property type="match status" value="1"/>
</dbReference>
<evidence type="ECO:0000256" key="4">
    <source>
        <dbReference type="ARBA" id="ARBA00022679"/>
    </source>
</evidence>
<evidence type="ECO:0000256" key="5">
    <source>
        <dbReference type="ARBA" id="ARBA00022691"/>
    </source>
</evidence>
<evidence type="ECO:0000313" key="10">
    <source>
        <dbReference type="EMBL" id="NKY34387.1"/>
    </source>
</evidence>
<feature type="binding site" evidence="7 8">
    <location>
        <position position="40"/>
    </location>
    <ligand>
        <name>S-adenosyl-L-methionine</name>
        <dbReference type="ChEBI" id="CHEBI:59789"/>
    </ligand>
</feature>
<dbReference type="GO" id="GO:0052908">
    <property type="term" value="F:16S rRNA (adenine(1518)-N(6)/adenine(1519)-N(6))-dimethyltransferase activity"/>
    <property type="evidence" value="ECO:0007669"/>
    <property type="project" value="UniProtKB-EC"/>
</dbReference>
<evidence type="ECO:0000256" key="1">
    <source>
        <dbReference type="ARBA" id="ARBA00022490"/>
    </source>
</evidence>
<dbReference type="Proteomes" id="UP000565715">
    <property type="component" value="Unassembled WGS sequence"/>
</dbReference>
<evidence type="ECO:0000256" key="6">
    <source>
        <dbReference type="ARBA" id="ARBA00022884"/>
    </source>
</evidence>
<dbReference type="Gene3D" id="3.40.50.150">
    <property type="entry name" value="Vaccinia Virus protein VP39"/>
    <property type="match status" value="1"/>
</dbReference>
<feature type="binding site" evidence="7 8">
    <location>
        <position position="116"/>
    </location>
    <ligand>
        <name>S-adenosyl-L-methionine</name>
        <dbReference type="ChEBI" id="CHEBI:59789"/>
    </ligand>
</feature>
<sequence>MSDAEMMARGEAALLGPAQVRELAERLGVRPTKQLGQNFVHDGNTVRRIVTAAGVGRADTVLEVGPGLGSLTLALLDVVDSVLAVEIDPLLAAQLPDTVRERAAPLADRLTVVPGDALRVRAGELPAAPTALVANLPYNVAVPVLLHLLAEFPSIATALVMVQAEVADRLAAPPGGRVYGVPSVKAGFYGAVSKAGSVGRQVFWPVPQVESGLVRVDRFAEPPWPVDESHRLRVFEVIDLAFAQRRKTLRAALAGWAGSPAEAERRLLAAGIAPTARGETLDTAAFVRLAAQAGDQLASS</sequence>
<feature type="binding site" evidence="7 8">
    <location>
        <position position="38"/>
    </location>
    <ligand>
        <name>S-adenosyl-L-methionine</name>
        <dbReference type="ChEBI" id="CHEBI:59789"/>
    </ligand>
</feature>
<organism evidence="10 11">
    <name type="scientific">Nocardia speluncae</name>
    <dbReference type="NCBI Taxonomy" id="419477"/>
    <lineage>
        <taxon>Bacteria</taxon>
        <taxon>Bacillati</taxon>
        <taxon>Actinomycetota</taxon>
        <taxon>Actinomycetes</taxon>
        <taxon>Mycobacteriales</taxon>
        <taxon>Nocardiaceae</taxon>
        <taxon>Nocardia</taxon>
    </lineage>
</organism>
<feature type="binding site" evidence="7 8">
    <location>
        <position position="65"/>
    </location>
    <ligand>
        <name>S-adenosyl-L-methionine</name>
        <dbReference type="ChEBI" id="CHEBI:59789"/>
    </ligand>
</feature>
<comment type="caution">
    <text evidence="10">The sequence shown here is derived from an EMBL/GenBank/DDBJ whole genome shotgun (WGS) entry which is preliminary data.</text>
</comment>
<dbReference type="HAMAP" id="MF_00607">
    <property type="entry name" value="16SrRNA_methyltr_A"/>
    <property type="match status" value="1"/>
</dbReference>
<dbReference type="InterPro" id="IPR023165">
    <property type="entry name" value="rRNA_Ade_diMease-like_C"/>
</dbReference>
<dbReference type="SMART" id="SM00650">
    <property type="entry name" value="rADc"/>
    <property type="match status" value="1"/>
</dbReference>
<evidence type="ECO:0000256" key="3">
    <source>
        <dbReference type="ARBA" id="ARBA00022603"/>
    </source>
</evidence>
<keyword evidence="1 7" id="KW-0963">Cytoplasm</keyword>
<dbReference type="GO" id="GO:0005829">
    <property type="term" value="C:cytosol"/>
    <property type="evidence" value="ECO:0007669"/>
    <property type="project" value="TreeGrafter"/>
</dbReference>
<dbReference type="GO" id="GO:0003723">
    <property type="term" value="F:RNA binding"/>
    <property type="evidence" value="ECO:0007669"/>
    <property type="project" value="UniProtKB-UniRule"/>
</dbReference>
<proteinExistence type="inferred from homology"/>
<keyword evidence="11" id="KW-1185">Reference proteome</keyword>
<dbReference type="InterPro" id="IPR011530">
    <property type="entry name" value="rRNA_adenine_dimethylase"/>
</dbReference>
<feature type="binding site" evidence="7 8">
    <location>
        <position position="135"/>
    </location>
    <ligand>
        <name>S-adenosyl-L-methionine</name>
        <dbReference type="ChEBI" id="CHEBI:59789"/>
    </ligand>
</feature>
<dbReference type="PANTHER" id="PTHR11727">
    <property type="entry name" value="DIMETHYLADENOSINE TRANSFERASE"/>
    <property type="match status" value="1"/>
</dbReference>
<keyword evidence="3 7" id="KW-0489">Methyltransferase</keyword>
<dbReference type="AlphaFoldDB" id="A0A846XG00"/>
<evidence type="ECO:0000256" key="2">
    <source>
        <dbReference type="ARBA" id="ARBA00022552"/>
    </source>
</evidence>
<dbReference type="Gene3D" id="1.10.8.100">
    <property type="entry name" value="Ribosomal RNA adenine dimethylase-like, domain 2"/>
    <property type="match status" value="1"/>
</dbReference>
<evidence type="ECO:0000256" key="7">
    <source>
        <dbReference type="HAMAP-Rule" id="MF_00607"/>
    </source>
</evidence>
<reference evidence="10 11" key="1">
    <citation type="submission" date="2020-04" db="EMBL/GenBank/DDBJ databases">
        <title>MicrobeNet Type strains.</title>
        <authorList>
            <person name="Nicholson A.C."/>
        </authorList>
    </citation>
    <scope>NUCLEOTIDE SEQUENCE [LARGE SCALE GENOMIC DNA]</scope>
    <source>
        <strain evidence="10 11">DSM 45078</strain>
    </source>
</reference>
<dbReference type="PANTHER" id="PTHR11727:SF7">
    <property type="entry name" value="DIMETHYLADENOSINE TRANSFERASE-RELATED"/>
    <property type="match status" value="1"/>
</dbReference>
<name>A0A846XG00_9NOCA</name>
<dbReference type="Pfam" id="PF00398">
    <property type="entry name" value="RrnaAD"/>
    <property type="match status" value="1"/>
</dbReference>
<comment type="function">
    <text evidence="7">Specifically dimethylates two adjacent adenosines (A1518 and A1519) in the loop of a conserved hairpin near the 3'-end of 16S rRNA in the 30S particle. May play a critical role in biogenesis of 30S subunits.</text>
</comment>
<dbReference type="InterPro" id="IPR020596">
    <property type="entry name" value="rRNA_Ade_Mease_Trfase_CS"/>
</dbReference>
<feature type="binding site" evidence="7 8">
    <location>
        <position position="86"/>
    </location>
    <ligand>
        <name>S-adenosyl-L-methionine</name>
        <dbReference type="ChEBI" id="CHEBI:59789"/>
    </ligand>
</feature>
<keyword evidence="4 7" id="KW-0808">Transferase</keyword>
<keyword evidence="5 7" id="KW-0949">S-adenosyl-L-methionine</keyword>
<gene>
    <name evidence="7 10" type="primary">rsmA</name>
    <name evidence="7" type="synonym">ksgA</name>
    <name evidence="10" type="ORF">HGA13_15085</name>
</gene>
<dbReference type="NCBIfam" id="TIGR00755">
    <property type="entry name" value="ksgA"/>
    <property type="match status" value="1"/>
</dbReference>
<comment type="similarity">
    <text evidence="7">Belongs to the class I-like SAM-binding methyltransferase superfamily. rRNA adenine N(6)-methyltransferase family. RsmA subfamily.</text>
</comment>
<dbReference type="InterPro" id="IPR029063">
    <property type="entry name" value="SAM-dependent_MTases_sf"/>
</dbReference>
<dbReference type="SUPFAM" id="SSF53335">
    <property type="entry name" value="S-adenosyl-L-methionine-dependent methyltransferases"/>
    <property type="match status" value="1"/>
</dbReference>
<dbReference type="PROSITE" id="PS01131">
    <property type="entry name" value="RRNA_A_DIMETH"/>
    <property type="match status" value="1"/>
</dbReference>
<comment type="catalytic activity">
    <reaction evidence="7">
        <text>adenosine(1518)/adenosine(1519) in 16S rRNA + 4 S-adenosyl-L-methionine = N(6)-dimethyladenosine(1518)/N(6)-dimethyladenosine(1519) in 16S rRNA + 4 S-adenosyl-L-homocysteine + 4 H(+)</text>
        <dbReference type="Rhea" id="RHEA:19609"/>
        <dbReference type="Rhea" id="RHEA-COMP:10232"/>
        <dbReference type="Rhea" id="RHEA-COMP:10233"/>
        <dbReference type="ChEBI" id="CHEBI:15378"/>
        <dbReference type="ChEBI" id="CHEBI:57856"/>
        <dbReference type="ChEBI" id="CHEBI:59789"/>
        <dbReference type="ChEBI" id="CHEBI:74411"/>
        <dbReference type="ChEBI" id="CHEBI:74493"/>
        <dbReference type="EC" id="2.1.1.182"/>
    </reaction>
</comment>
<dbReference type="FunFam" id="1.10.8.100:FF:000003">
    <property type="entry name" value="Ribosomal RNA small subunit methyltransferase A"/>
    <property type="match status" value="1"/>
</dbReference>
<dbReference type="FunFam" id="3.40.50.150:FF:000023">
    <property type="entry name" value="Ribosomal RNA small subunit methyltransferase A"/>
    <property type="match status" value="1"/>
</dbReference>